<organism evidence="1 2">
    <name type="scientific">Ramazzottius varieornatus</name>
    <name type="common">Water bear</name>
    <name type="synonym">Tardigrade</name>
    <dbReference type="NCBI Taxonomy" id="947166"/>
    <lineage>
        <taxon>Eukaryota</taxon>
        <taxon>Metazoa</taxon>
        <taxon>Ecdysozoa</taxon>
        <taxon>Tardigrada</taxon>
        <taxon>Eutardigrada</taxon>
        <taxon>Parachela</taxon>
        <taxon>Hypsibioidea</taxon>
        <taxon>Ramazzottiidae</taxon>
        <taxon>Ramazzottius</taxon>
    </lineage>
</organism>
<accession>A0A1D1W5Y3</accession>
<protein>
    <submittedName>
        <fullName evidence="1">Uncharacterized protein</fullName>
    </submittedName>
</protein>
<comment type="caution">
    <text evidence="1">The sequence shown here is derived from an EMBL/GenBank/DDBJ whole genome shotgun (WGS) entry which is preliminary data.</text>
</comment>
<evidence type="ECO:0000313" key="2">
    <source>
        <dbReference type="Proteomes" id="UP000186922"/>
    </source>
</evidence>
<proteinExistence type="predicted"/>
<dbReference type="Proteomes" id="UP000186922">
    <property type="component" value="Unassembled WGS sequence"/>
</dbReference>
<dbReference type="PANTHER" id="PTHR46880">
    <property type="entry name" value="RAS-ASSOCIATING DOMAIN-CONTAINING PROTEIN"/>
    <property type="match status" value="1"/>
</dbReference>
<reference evidence="1 2" key="1">
    <citation type="journal article" date="2016" name="Nat. Commun.">
        <title>Extremotolerant tardigrade genome and improved radiotolerance of human cultured cells by tardigrade-unique protein.</title>
        <authorList>
            <person name="Hashimoto T."/>
            <person name="Horikawa D.D."/>
            <person name="Saito Y."/>
            <person name="Kuwahara H."/>
            <person name="Kozuka-Hata H."/>
            <person name="Shin-I T."/>
            <person name="Minakuchi Y."/>
            <person name="Ohishi K."/>
            <person name="Motoyama A."/>
            <person name="Aizu T."/>
            <person name="Enomoto A."/>
            <person name="Kondo K."/>
            <person name="Tanaka S."/>
            <person name="Hara Y."/>
            <person name="Koshikawa S."/>
            <person name="Sagara H."/>
            <person name="Miura T."/>
            <person name="Yokobori S."/>
            <person name="Miyagawa K."/>
            <person name="Suzuki Y."/>
            <person name="Kubo T."/>
            <person name="Oyama M."/>
            <person name="Kohara Y."/>
            <person name="Fujiyama A."/>
            <person name="Arakawa K."/>
            <person name="Katayama T."/>
            <person name="Toyoda A."/>
            <person name="Kunieda T."/>
        </authorList>
    </citation>
    <scope>NUCLEOTIDE SEQUENCE [LARGE SCALE GENOMIC DNA]</scope>
    <source>
        <strain evidence="1 2">YOKOZUNA-1</strain>
    </source>
</reference>
<dbReference type="OrthoDB" id="5947310at2759"/>
<dbReference type="EMBL" id="BDGG01000013">
    <property type="protein sequence ID" value="GAV06419.1"/>
    <property type="molecule type" value="Genomic_DNA"/>
</dbReference>
<evidence type="ECO:0000313" key="1">
    <source>
        <dbReference type="EMBL" id="GAV06419.1"/>
    </source>
</evidence>
<sequence length="222" mass="25831">MALKDKIRFQHGLVFFRERPETIDYSGNSFTAFRKGSVDLLQNVLIFFNLRFPETEATRHFQVFQLNKTPRENGRYGDKHIQVLARYFGSNPLTVLWTKFKAEFTTKLEPVYWTKDNAILKHNILRERHIVFEDGYSELEQLFIVASVLPVSTPIYERGLSIQNVIKTIRRTRLNERSLDALMRIAINGLPPGESHEYGLEIFLLSGIHPNQAPLIVRISKK</sequence>
<name>A0A1D1W5Y3_RAMVA</name>
<dbReference type="AlphaFoldDB" id="A0A1D1W5Y3"/>
<dbReference type="PANTHER" id="PTHR46880:SF5">
    <property type="entry name" value="DUF4371 DOMAIN-CONTAINING PROTEIN"/>
    <property type="match status" value="1"/>
</dbReference>
<keyword evidence="2" id="KW-1185">Reference proteome</keyword>
<gene>
    <name evidence="1" type="primary">RvY_16418-1</name>
    <name evidence="1" type="synonym">RvY_16418.1</name>
    <name evidence="1" type="ORF">RvY_16418</name>
</gene>